<protein>
    <submittedName>
        <fullName evidence="2">Unannotated protein</fullName>
    </submittedName>
</protein>
<dbReference type="AlphaFoldDB" id="A0A6J6GSB1"/>
<name>A0A6J6GSB1_9ZZZZ</name>
<gene>
    <name evidence="2" type="ORF">UFOPK1820_00801</name>
</gene>
<dbReference type="EMBL" id="CAEZUK010000117">
    <property type="protein sequence ID" value="CAB4601984.1"/>
    <property type="molecule type" value="Genomic_DNA"/>
</dbReference>
<feature type="region of interest" description="Disordered" evidence="1">
    <location>
        <begin position="1"/>
        <end position="39"/>
    </location>
</feature>
<organism evidence="2">
    <name type="scientific">freshwater metagenome</name>
    <dbReference type="NCBI Taxonomy" id="449393"/>
    <lineage>
        <taxon>unclassified sequences</taxon>
        <taxon>metagenomes</taxon>
        <taxon>ecological metagenomes</taxon>
    </lineage>
</organism>
<accession>A0A6J6GSB1</accession>
<sequence length="108" mass="11062">MTGNSVTGASVVGASVPGASVPGASVLDEPPSEPQAARASAAISKTGANLPLVILFIFFLPRVGLGSTDVHTLVATRPLDEQRAQDVHTAFTKSKDAQIRGVLGRPED</sequence>
<evidence type="ECO:0000256" key="1">
    <source>
        <dbReference type="SAM" id="MobiDB-lite"/>
    </source>
</evidence>
<proteinExistence type="predicted"/>
<reference evidence="2" key="1">
    <citation type="submission" date="2020-05" db="EMBL/GenBank/DDBJ databases">
        <authorList>
            <person name="Chiriac C."/>
            <person name="Salcher M."/>
            <person name="Ghai R."/>
            <person name="Kavagutti S V."/>
        </authorList>
    </citation>
    <scope>NUCLEOTIDE SEQUENCE</scope>
</reference>
<evidence type="ECO:0000313" key="2">
    <source>
        <dbReference type="EMBL" id="CAB4601984.1"/>
    </source>
</evidence>
<feature type="compositionally biased region" description="Low complexity" evidence="1">
    <location>
        <begin position="8"/>
        <end position="26"/>
    </location>
</feature>